<reference evidence="4" key="1">
    <citation type="submission" date="2016-11" db="EMBL/GenBank/DDBJ databases">
        <authorList>
            <person name="Varghese N."/>
            <person name="Submissions S."/>
        </authorList>
    </citation>
    <scope>NUCLEOTIDE SEQUENCE [LARGE SCALE GENOMIC DNA]</scope>
    <source>
        <strain evidence="4">DSM 27370</strain>
    </source>
</reference>
<feature type="domain" description="VWFA" evidence="2">
    <location>
        <begin position="111"/>
        <end position="285"/>
    </location>
</feature>
<feature type="signal peptide" evidence="1">
    <location>
        <begin position="1"/>
        <end position="19"/>
    </location>
</feature>
<dbReference type="InterPro" id="IPR050934">
    <property type="entry name" value="ITIH"/>
</dbReference>
<organism evidence="3 4">
    <name type="scientific">Dysgonomonas macrotermitis</name>
    <dbReference type="NCBI Taxonomy" id="1346286"/>
    <lineage>
        <taxon>Bacteria</taxon>
        <taxon>Pseudomonadati</taxon>
        <taxon>Bacteroidota</taxon>
        <taxon>Bacteroidia</taxon>
        <taxon>Bacteroidales</taxon>
        <taxon>Dysgonomonadaceae</taxon>
        <taxon>Dysgonomonas</taxon>
    </lineage>
</organism>
<dbReference type="SMART" id="SM00327">
    <property type="entry name" value="VWA"/>
    <property type="match status" value="1"/>
</dbReference>
<dbReference type="OrthoDB" id="9781333at2"/>
<gene>
    <name evidence="3" type="ORF">SAMN05444362_107193</name>
</gene>
<dbReference type="PANTHER" id="PTHR10338:SF108">
    <property type="entry name" value="INTER-ALPHA-TRYPSIN INHIBITOR HEAVY CHAIN H4-LIKE PROTEIN"/>
    <property type="match status" value="1"/>
</dbReference>
<evidence type="ECO:0000259" key="2">
    <source>
        <dbReference type="PROSITE" id="PS50234"/>
    </source>
</evidence>
<evidence type="ECO:0000313" key="4">
    <source>
        <dbReference type="Proteomes" id="UP000184480"/>
    </source>
</evidence>
<name>A0A1M5CJS0_9BACT</name>
<accession>A0A1M5CJS0</accession>
<feature type="chain" id="PRO_5009909340" evidence="1">
    <location>
        <begin position="20"/>
        <end position="468"/>
    </location>
</feature>
<dbReference type="PANTHER" id="PTHR10338">
    <property type="entry name" value="INTER-ALPHA-TRYPSIN INHIBITOR HEAVY CHAIN FAMILY MEMBER"/>
    <property type="match status" value="1"/>
</dbReference>
<dbReference type="PROSITE" id="PS50234">
    <property type="entry name" value="VWFA"/>
    <property type="match status" value="1"/>
</dbReference>
<dbReference type="AlphaFoldDB" id="A0A1M5CJS0"/>
<dbReference type="EMBL" id="FQUC01000007">
    <property type="protein sequence ID" value="SHF54936.1"/>
    <property type="molecule type" value="Genomic_DNA"/>
</dbReference>
<evidence type="ECO:0000256" key="1">
    <source>
        <dbReference type="SAM" id="SignalP"/>
    </source>
</evidence>
<dbReference type="Pfam" id="PF00092">
    <property type="entry name" value="VWA"/>
    <property type="match status" value="1"/>
</dbReference>
<proteinExistence type="predicted"/>
<dbReference type="InterPro" id="IPR002035">
    <property type="entry name" value="VWF_A"/>
</dbReference>
<keyword evidence="1" id="KW-0732">Signal</keyword>
<dbReference type="InterPro" id="IPR036465">
    <property type="entry name" value="vWFA_dom_sf"/>
</dbReference>
<protein>
    <submittedName>
        <fullName evidence="3">von Willebrand factor type A domain-containing protein</fullName>
    </submittedName>
</protein>
<dbReference type="Gene3D" id="3.40.50.410">
    <property type="entry name" value="von Willebrand factor, type A domain"/>
    <property type="match status" value="1"/>
</dbReference>
<dbReference type="SUPFAM" id="SSF53300">
    <property type="entry name" value="vWA-like"/>
    <property type="match status" value="1"/>
</dbReference>
<keyword evidence="4" id="KW-1185">Reference proteome</keyword>
<sequence>MKRFIFSILVIACFTTISAQVGTSAGSFNYIRSAASNRSVNSFSMPAETNFIIEDFVNYHKHNITIPQETDVALSIDYDNSILSNPDELVLQIGVATQPAEYHRCSDKQVNVALVIDISTSMRGQKIEVVKKSMHKFINALNEGDYLSVSVFSTDASVLLPTTRLGKDRKEILSLIDQISVNGMTNLNAGMELGYTEALKRHAENTNSRVILLTDGETNQGEIDPEKIVQNSNRYTKRGINISTIGVGQSLDFDLLRQLADEGRGTNYFLGDNTEDIDKVFTEELGSLLYHIGNNPKLTVNLPEGYEILQCYGYNPKMEGSGSVDFELSDLNANSTRVVLIKLRRNTKCEDKSPIISVSLTYVKGKETISVPCSRKLSITSKSITNPEVGKNYSIAFMADALKSAAREYTSDNTDKSKSILNNAVLLLNNSEYRYDDDFKRTFDIIKSYAPIIDECTEKEFIKPKIVI</sequence>
<dbReference type="RefSeq" id="WP_062183826.1">
    <property type="nucleotide sequence ID" value="NZ_BBXL01000023.1"/>
</dbReference>
<dbReference type="Proteomes" id="UP000184480">
    <property type="component" value="Unassembled WGS sequence"/>
</dbReference>
<evidence type="ECO:0000313" key="3">
    <source>
        <dbReference type="EMBL" id="SHF54936.1"/>
    </source>
</evidence>